<dbReference type="InterPro" id="IPR004501">
    <property type="entry name" value="PTS_EIIC_3"/>
</dbReference>
<gene>
    <name evidence="10" type="ORF">RWE15_03555</name>
</gene>
<dbReference type="Pfam" id="PF02378">
    <property type="entry name" value="PTS_EIIC"/>
    <property type="match status" value="1"/>
</dbReference>
<feature type="transmembrane region" description="Helical" evidence="8">
    <location>
        <begin position="177"/>
        <end position="196"/>
    </location>
</feature>
<dbReference type="InterPro" id="IPR003352">
    <property type="entry name" value="PTS_EIIC"/>
</dbReference>
<keyword evidence="7 8" id="KW-0472">Membrane</keyword>
<evidence type="ECO:0000256" key="5">
    <source>
        <dbReference type="ARBA" id="ARBA00022692"/>
    </source>
</evidence>
<evidence type="ECO:0000256" key="4">
    <source>
        <dbReference type="ARBA" id="ARBA00022597"/>
    </source>
</evidence>
<organism evidence="10 11">
    <name type="scientific">Tigheibacillus halophilus</name>
    <dbReference type="NCBI Taxonomy" id="361280"/>
    <lineage>
        <taxon>Bacteria</taxon>
        <taxon>Bacillati</taxon>
        <taxon>Bacillota</taxon>
        <taxon>Bacilli</taxon>
        <taxon>Bacillales</taxon>
        <taxon>Bacillaceae</taxon>
        <taxon>Tigheibacillus</taxon>
    </lineage>
</organism>
<name>A0ABU5C3N8_9BACI</name>
<feature type="domain" description="PTS EIIC type-3" evidence="9">
    <location>
        <begin position="1"/>
        <end position="258"/>
    </location>
</feature>
<accession>A0ABU5C3N8</accession>
<evidence type="ECO:0000256" key="6">
    <source>
        <dbReference type="ARBA" id="ARBA00022989"/>
    </source>
</evidence>
<evidence type="ECO:0000256" key="3">
    <source>
        <dbReference type="ARBA" id="ARBA00022475"/>
    </source>
</evidence>
<keyword evidence="5 8" id="KW-0812">Transmembrane</keyword>
<feature type="transmembrane region" description="Helical" evidence="8">
    <location>
        <begin position="73"/>
        <end position="96"/>
    </location>
</feature>
<evidence type="ECO:0000256" key="2">
    <source>
        <dbReference type="ARBA" id="ARBA00022448"/>
    </source>
</evidence>
<keyword evidence="2" id="KW-0813">Transport</keyword>
<evidence type="ECO:0000313" key="10">
    <source>
        <dbReference type="EMBL" id="MDY0393685.1"/>
    </source>
</evidence>
<reference evidence="10 11" key="1">
    <citation type="submission" date="2023-10" db="EMBL/GenBank/DDBJ databases">
        <title>Virgibacillus halophilus 5B73C genome.</title>
        <authorList>
            <person name="Miliotis G."/>
            <person name="Sengupta P."/>
            <person name="Hameed A."/>
            <person name="Chuvochina M."/>
            <person name="Mcdonagh F."/>
            <person name="Simpson A.C."/>
            <person name="Singh N.K."/>
            <person name="Rekha P.D."/>
            <person name="Raman K."/>
            <person name="Hugenholtz P."/>
            <person name="Venkateswaran K."/>
        </authorList>
    </citation>
    <scope>NUCLEOTIDE SEQUENCE [LARGE SCALE GENOMIC DNA]</scope>
    <source>
        <strain evidence="10 11">5B73C</strain>
    </source>
</reference>
<keyword evidence="3" id="KW-1003">Cell membrane</keyword>
<comment type="caution">
    <text evidence="10">The sequence shown here is derived from an EMBL/GenBank/DDBJ whole genome shotgun (WGS) entry which is preliminary data.</text>
</comment>
<dbReference type="PANTHER" id="PTHR33989:SF10">
    <property type="entry name" value="PERMEASE IIC COMPONENT"/>
    <property type="match status" value="1"/>
</dbReference>
<protein>
    <submittedName>
        <fullName evidence="10">PTS transporter subunit EIIC</fullName>
    </submittedName>
</protein>
<dbReference type="EMBL" id="JAWDIP010000003">
    <property type="protein sequence ID" value="MDY0393685.1"/>
    <property type="molecule type" value="Genomic_DNA"/>
</dbReference>
<feature type="transmembrane region" description="Helical" evidence="8">
    <location>
        <begin position="240"/>
        <end position="261"/>
    </location>
</feature>
<keyword evidence="11" id="KW-1185">Reference proteome</keyword>
<evidence type="ECO:0000313" key="11">
    <source>
        <dbReference type="Proteomes" id="UP001281447"/>
    </source>
</evidence>
<comment type="subcellular location">
    <subcellularLocation>
        <location evidence="1">Cell membrane</location>
        <topology evidence="1">Multi-pass membrane protein</topology>
    </subcellularLocation>
</comment>
<feature type="transmembrane region" description="Helical" evidence="8">
    <location>
        <begin position="133"/>
        <end position="152"/>
    </location>
</feature>
<proteinExistence type="predicted"/>
<dbReference type="InterPro" id="IPR051088">
    <property type="entry name" value="PTS_Sugar-EIIC/EIIB"/>
</dbReference>
<keyword evidence="4" id="KW-0762">Sugar transport</keyword>
<evidence type="ECO:0000259" key="9">
    <source>
        <dbReference type="PROSITE" id="PS51105"/>
    </source>
</evidence>
<feature type="transmembrane region" description="Helical" evidence="8">
    <location>
        <begin position="32"/>
        <end position="53"/>
    </location>
</feature>
<evidence type="ECO:0000256" key="8">
    <source>
        <dbReference type="SAM" id="Phobius"/>
    </source>
</evidence>
<dbReference type="PROSITE" id="PS51105">
    <property type="entry name" value="PTS_EIIC_TYPE_3"/>
    <property type="match status" value="1"/>
</dbReference>
<sequence length="273" mass="29768">MRLKKKRKLRIKLPDTVPPEVGKSFSALIPAFLTLTLFAALVFLTNIVFGFGLQELVTKAIQAPLDLVVQSRFGINIIMFFQNLLWSVGIHGTFVLGPIKDPSLLSAIQENINALQAGQEIPNIVTKPFIDSFAMLGGGGFTIGLIIAIFIASKRSDYREVTKFATVPGLFNINEPLMFGLPVILNPVLAIPLILVPIINLNIAYLATSLGLVSKTVAYIPWTTPPVLSAFLATAGDWRAALLAVLLIVISVIIYLPFVMATNRMAEIEKKVQ</sequence>
<feature type="transmembrane region" description="Helical" evidence="8">
    <location>
        <begin position="203"/>
        <end position="220"/>
    </location>
</feature>
<dbReference type="NCBIfam" id="TIGR00410">
    <property type="entry name" value="lacE"/>
    <property type="match status" value="1"/>
</dbReference>
<evidence type="ECO:0000256" key="1">
    <source>
        <dbReference type="ARBA" id="ARBA00004651"/>
    </source>
</evidence>
<keyword evidence="6 8" id="KW-1133">Transmembrane helix</keyword>
<evidence type="ECO:0000256" key="7">
    <source>
        <dbReference type="ARBA" id="ARBA00023136"/>
    </source>
</evidence>
<dbReference type="PANTHER" id="PTHR33989">
    <property type="match status" value="1"/>
</dbReference>
<dbReference type="Proteomes" id="UP001281447">
    <property type="component" value="Unassembled WGS sequence"/>
</dbReference>